<dbReference type="RefSeq" id="WP_091245718.1">
    <property type="nucleotide sequence ID" value="NZ_FMCU01000006.1"/>
</dbReference>
<dbReference type="GO" id="GO:0016491">
    <property type="term" value="F:oxidoreductase activity"/>
    <property type="evidence" value="ECO:0007669"/>
    <property type="project" value="UniProtKB-KW"/>
</dbReference>
<dbReference type="EMBL" id="FMCU01000006">
    <property type="protein sequence ID" value="SCF19171.1"/>
    <property type="molecule type" value="Genomic_DNA"/>
</dbReference>
<evidence type="ECO:0000256" key="1">
    <source>
        <dbReference type="ARBA" id="ARBA00023002"/>
    </source>
</evidence>
<name>A0A1C4YFQ1_9ACTN</name>
<dbReference type="SUPFAM" id="SSF51430">
    <property type="entry name" value="NAD(P)-linked oxidoreductase"/>
    <property type="match status" value="1"/>
</dbReference>
<dbReference type="AlphaFoldDB" id="A0A1C4YFQ1"/>
<protein>
    <submittedName>
        <fullName evidence="4">Predicted oxidoreductase</fullName>
    </submittedName>
</protein>
<reference evidence="5" key="1">
    <citation type="submission" date="2016-06" db="EMBL/GenBank/DDBJ databases">
        <authorList>
            <person name="Varghese N."/>
            <person name="Submissions Spin"/>
        </authorList>
    </citation>
    <scope>NUCLEOTIDE SEQUENCE [LARGE SCALE GENOMIC DNA]</scope>
    <source>
        <strain evidence="5">DSM 44100</strain>
    </source>
</reference>
<dbReference type="PANTHER" id="PTHR43364:SF4">
    <property type="entry name" value="NAD(P)-LINKED OXIDOREDUCTASE SUPERFAMILY PROTEIN"/>
    <property type="match status" value="1"/>
</dbReference>
<dbReference type="Proteomes" id="UP000198797">
    <property type="component" value="Unassembled WGS sequence"/>
</dbReference>
<dbReference type="Gene3D" id="3.20.20.100">
    <property type="entry name" value="NADP-dependent oxidoreductase domain"/>
    <property type="match status" value="1"/>
</dbReference>
<dbReference type="InterPro" id="IPR036812">
    <property type="entry name" value="NAD(P)_OxRdtase_dom_sf"/>
</dbReference>
<dbReference type="InterPro" id="IPR023210">
    <property type="entry name" value="NADP_OxRdtase_dom"/>
</dbReference>
<dbReference type="GO" id="GO:0005829">
    <property type="term" value="C:cytosol"/>
    <property type="evidence" value="ECO:0007669"/>
    <property type="project" value="UniProtKB-ARBA"/>
</dbReference>
<dbReference type="OrthoDB" id="3170516at2"/>
<evidence type="ECO:0000313" key="5">
    <source>
        <dbReference type="Proteomes" id="UP000198797"/>
    </source>
</evidence>
<dbReference type="STRING" id="121616.GA0070216_106149"/>
<accession>A0A1C4YFQ1</accession>
<organism evidence="4 5">
    <name type="scientific">Micromonospora matsumotoense</name>
    <dbReference type="NCBI Taxonomy" id="121616"/>
    <lineage>
        <taxon>Bacteria</taxon>
        <taxon>Bacillati</taxon>
        <taxon>Actinomycetota</taxon>
        <taxon>Actinomycetes</taxon>
        <taxon>Micromonosporales</taxon>
        <taxon>Micromonosporaceae</taxon>
        <taxon>Micromonospora</taxon>
    </lineage>
</organism>
<dbReference type="InterPro" id="IPR050523">
    <property type="entry name" value="AKR_Detox_Biosynth"/>
</dbReference>
<feature type="domain" description="NADP-dependent oxidoreductase" evidence="3">
    <location>
        <begin position="16"/>
        <end position="313"/>
    </location>
</feature>
<evidence type="ECO:0000259" key="3">
    <source>
        <dbReference type="Pfam" id="PF00248"/>
    </source>
</evidence>
<keyword evidence="5" id="KW-1185">Reference proteome</keyword>
<evidence type="ECO:0000313" key="4">
    <source>
        <dbReference type="EMBL" id="SCF19171.1"/>
    </source>
</evidence>
<dbReference type="Pfam" id="PF00248">
    <property type="entry name" value="Aldo_ket_red"/>
    <property type="match status" value="1"/>
</dbReference>
<feature type="region of interest" description="Disordered" evidence="2">
    <location>
        <begin position="319"/>
        <end position="339"/>
    </location>
</feature>
<proteinExistence type="predicted"/>
<dbReference type="PANTHER" id="PTHR43364">
    <property type="entry name" value="NADH-SPECIFIC METHYLGLYOXAL REDUCTASE-RELATED"/>
    <property type="match status" value="1"/>
</dbReference>
<gene>
    <name evidence="4" type="ORF">GA0070216_106149</name>
</gene>
<dbReference type="FunFam" id="3.20.20.100:FF:000004">
    <property type="entry name" value="Oxidoreductase, aldo/keto reductase"/>
    <property type="match status" value="1"/>
</dbReference>
<sequence length="339" mass="36645">MHYRTLGRTGVQVSTLALGAMNFGAIGRTSQDEATAIIDAALAGGINVIDTADRYSQGESEELVGRAIAGRRDDIVLATKATMPMGDERNHQGSSRRWLVTALDDSLRRLGVDHVDLYQIHRWDPTTSDEETLSALTDLQRAGKIRYFGCSTFPAYRLVQAEWAAREHHLGRYVTEQPSYSILQRGIEAHVLPVTAQYGLGVLAWSPLASGWLSGAVRAGREISTHRADVLPQRFDLTIAANRARLDAVEQLAKVADGAGLTLIQLALGFVTAHPAVTSAIIGPRTMDHLRSQLAAADTVLTADVLDAIDAIVAPGVDLAPDEKHDTPPALLDPALRRR</sequence>
<evidence type="ECO:0000256" key="2">
    <source>
        <dbReference type="SAM" id="MobiDB-lite"/>
    </source>
</evidence>
<keyword evidence="1" id="KW-0560">Oxidoreductase</keyword>